<dbReference type="KEGG" id="tep:TepRe1_1772"/>
<dbReference type="PANTHER" id="PTHR43300:SF7">
    <property type="entry name" value="UDP-N-ACETYLBACILLOSAMINE N-ACETYLTRANSFERASE"/>
    <property type="match status" value="1"/>
</dbReference>
<dbReference type="InterPro" id="IPR011004">
    <property type="entry name" value="Trimer_LpxA-like_sf"/>
</dbReference>
<evidence type="ECO:0000313" key="7">
    <source>
        <dbReference type="Proteomes" id="UP000010802"/>
    </source>
</evidence>
<dbReference type="PATRIC" id="fig|1209989.3.peg.2209"/>
<name>F4LXA4_TEPAE</name>
<reference evidence="7" key="1">
    <citation type="journal article" date="2013" name="Genome Announc.">
        <title>First genome sequence of a syntrophic acetate-oxidizing bacterium, Tepidanaerobacter acetatoxydans strain Re1.</title>
        <authorList>
            <person name="Manzoor S."/>
            <person name="Bongcam-Rudloff E."/>
            <person name="Schnurer A."/>
            <person name="Muller B."/>
        </authorList>
    </citation>
    <scope>NUCLEOTIDE SEQUENCE [LARGE SCALE GENOMIC DNA]</scope>
    <source>
        <strain evidence="7">Re1</strain>
    </source>
</reference>
<evidence type="ECO:0000259" key="5">
    <source>
        <dbReference type="Pfam" id="PF17836"/>
    </source>
</evidence>
<proteinExistence type="predicted"/>
<dbReference type="InterPro" id="IPR020019">
    <property type="entry name" value="AcTrfase_PglD-like"/>
</dbReference>
<dbReference type="InterPro" id="IPR001451">
    <property type="entry name" value="Hexapep"/>
</dbReference>
<keyword evidence="2" id="KW-0677">Repeat</keyword>
<dbReference type="STRING" id="1209989.TepRe1_1772"/>
<keyword evidence="6" id="KW-0012">Acyltransferase</keyword>
<feature type="binding site" evidence="4">
    <location>
        <position position="72"/>
    </location>
    <ligand>
        <name>substrate</name>
    </ligand>
</feature>
<dbReference type="Pfam" id="PF00132">
    <property type="entry name" value="Hexapep"/>
    <property type="match status" value="1"/>
</dbReference>
<dbReference type="Gene3D" id="3.40.50.20">
    <property type="match status" value="1"/>
</dbReference>
<dbReference type="InterPro" id="IPR050179">
    <property type="entry name" value="Trans_hexapeptide_repeat"/>
</dbReference>
<feature type="active site" description="Proton acceptor" evidence="3">
    <location>
        <position position="139"/>
    </location>
</feature>
<dbReference type="OrthoDB" id="9801456at2"/>
<evidence type="ECO:0000256" key="1">
    <source>
        <dbReference type="ARBA" id="ARBA00022679"/>
    </source>
</evidence>
<accession>L0S4I5</accession>
<dbReference type="PROSITE" id="PS00101">
    <property type="entry name" value="HEXAPEP_TRANSFERASES"/>
    <property type="match status" value="1"/>
</dbReference>
<dbReference type="Pfam" id="PF17836">
    <property type="entry name" value="PglD_N"/>
    <property type="match status" value="1"/>
</dbReference>
<evidence type="ECO:0000256" key="2">
    <source>
        <dbReference type="ARBA" id="ARBA00022737"/>
    </source>
</evidence>
<feature type="domain" description="PglD N-terminal" evidence="5">
    <location>
        <begin position="3"/>
        <end position="82"/>
    </location>
</feature>
<evidence type="ECO:0000256" key="4">
    <source>
        <dbReference type="PIRSR" id="PIRSR620019-2"/>
    </source>
</evidence>
<dbReference type="GO" id="GO:0016746">
    <property type="term" value="F:acyltransferase activity"/>
    <property type="evidence" value="ECO:0007669"/>
    <property type="project" value="UniProtKB-KW"/>
</dbReference>
<feature type="site" description="Increases basicity of active site His" evidence="3">
    <location>
        <position position="140"/>
    </location>
</feature>
<dbReference type="EMBL" id="HF563609">
    <property type="protein sequence ID" value="CCP26727.1"/>
    <property type="molecule type" value="Genomic_DNA"/>
</dbReference>
<dbReference type="SUPFAM" id="SSF51161">
    <property type="entry name" value="Trimeric LpxA-like enzymes"/>
    <property type="match status" value="1"/>
</dbReference>
<dbReference type="CDD" id="cd03360">
    <property type="entry name" value="LbH_AT_putative"/>
    <property type="match status" value="1"/>
</dbReference>
<sequence>MKKILIVGAGGFGREVYNWIKDSQEKYPDWQVVGFLDDNLSALKEYNYEVGVVSTISEYRPQDDEYLVMAIGTPQIKNELANLLRDKGAKFETFIHRTSIIGKNVEIGLGSVLCPNSIITCDANIGEFVTINCGSGTGHDASVDDYSTLSGQVDITGFAKVGKRVSIGSSACVLPGVIIGDDSVIGAGSVVVRNVREGSTVFGNPAKYIK</sequence>
<dbReference type="RefSeq" id="WP_013778825.1">
    <property type="nucleotide sequence ID" value="NC_015519.1"/>
</dbReference>
<dbReference type="NCBIfam" id="TIGR03570">
    <property type="entry name" value="NeuD_NnaD"/>
    <property type="match status" value="1"/>
</dbReference>
<gene>
    <name evidence="6" type="ordered locus">TEPIRE1_1911</name>
</gene>
<keyword evidence="7" id="KW-1185">Reference proteome</keyword>
<organism evidence="6 7">
    <name type="scientific">Tepidanaerobacter acetatoxydans (strain DSM 21804 / JCM 16047 / Re1)</name>
    <dbReference type="NCBI Taxonomy" id="1209989"/>
    <lineage>
        <taxon>Bacteria</taxon>
        <taxon>Bacillati</taxon>
        <taxon>Bacillota</taxon>
        <taxon>Clostridia</taxon>
        <taxon>Thermosediminibacterales</taxon>
        <taxon>Tepidanaerobacteraceae</taxon>
        <taxon>Tepidanaerobacter</taxon>
    </lineage>
</organism>
<evidence type="ECO:0000313" key="6">
    <source>
        <dbReference type="EMBL" id="CCP26727.1"/>
    </source>
</evidence>
<dbReference type="InterPro" id="IPR018357">
    <property type="entry name" value="Hexapep_transf_CS"/>
</dbReference>
<keyword evidence="1 6" id="KW-0808">Transferase</keyword>
<protein>
    <submittedName>
        <fullName evidence="6">Sugar O-acyltransferase, sialic acid O-acetyltransferase NeuD family</fullName>
    </submittedName>
</protein>
<dbReference type="Proteomes" id="UP000010802">
    <property type="component" value="Chromosome"/>
</dbReference>
<dbReference type="PANTHER" id="PTHR43300">
    <property type="entry name" value="ACETYLTRANSFERASE"/>
    <property type="match status" value="1"/>
</dbReference>
<dbReference type="InterPro" id="IPR041561">
    <property type="entry name" value="PglD_N"/>
</dbReference>
<dbReference type="Gene3D" id="2.160.10.10">
    <property type="entry name" value="Hexapeptide repeat proteins"/>
    <property type="match status" value="1"/>
</dbReference>
<dbReference type="KEGG" id="tae:TepiRe1_1911"/>
<accession>F4LXA4</accession>
<dbReference type="HOGENOM" id="CLU_081811_1_2_9"/>
<evidence type="ECO:0000256" key="3">
    <source>
        <dbReference type="PIRSR" id="PIRSR620019-1"/>
    </source>
</evidence>
<dbReference type="eggNOG" id="COG0110">
    <property type="taxonomic scope" value="Bacteria"/>
</dbReference>
<dbReference type="AlphaFoldDB" id="F4LXA4"/>